<dbReference type="GeneID" id="9682433"/>
<dbReference type="AlphaFoldDB" id="C1MMV5"/>
<dbReference type="GO" id="GO:0009507">
    <property type="term" value="C:chloroplast"/>
    <property type="evidence" value="ECO:0007669"/>
    <property type="project" value="TreeGrafter"/>
</dbReference>
<dbReference type="OMA" id="FVSKRPC"/>
<dbReference type="eggNOG" id="KOG1716">
    <property type="taxonomic scope" value="Eukaryota"/>
</dbReference>
<dbReference type="RefSeq" id="XP_003056994.1">
    <property type="nucleotide sequence ID" value="XM_003056948.1"/>
</dbReference>
<feature type="domain" description="Tyrosine specific protein phosphatases" evidence="4">
    <location>
        <begin position="171"/>
        <end position="230"/>
    </location>
</feature>
<dbReference type="GO" id="GO:2001070">
    <property type="term" value="F:starch binding"/>
    <property type="evidence" value="ECO:0007669"/>
    <property type="project" value="TreeGrafter"/>
</dbReference>
<dbReference type="InterPro" id="IPR000340">
    <property type="entry name" value="Dual-sp_phosphatase_cat-dom"/>
</dbReference>
<dbReference type="PANTHER" id="PTHR46642">
    <property type="entry name" value="DUAL SPECIFICITY PHOSPHATASE, SUBGROUP, CATALYTIC DOMAIN"/>
    <property type="match status" value="1"/>
</dbReference>
<feature type="region of interest" description="Disordered" evidence="3">
    <location>
        <begin position="17"/>
        <end position="37"/>
    </location>
</feature>
<dbReference type="InterPro" id="IPR000387">
    <property type="entry name" value="Tyr_Pase_dom"/>
</dbReference>
<gene>
    <name evidence="5" type="ORF">MICPUCDRAFT_46844</name>
</gene>
<dbReference type="GO" id="GO:0004721">
    <property type="term" value="F:phosphoprotein phosphatase activity"/>
    <property type="evidence" value="ECO:0007669"/>
    <property type="project" value="UniProtKB-KW"/>
</dbReference>
<accession>C1MMV5</accession>
<organism evidence="6">
    <name type="scientific">Micromonas pusilla (strain CCMP1545)</name>
    <name type="common">Picoplanktonic green alga</name>
    <dbReference type="NCBI Taxonomy" id="564608"/>
    <lineage>
        <taxon>Eukaryota</taxon>
        <taxon>Viridiplantae</taxon>
        <taxon>Chlorophyta</taxon>
        <taxon>Mamiellophyceae</taxon>
        <taxon>Mamiellales</taxon>
        <taxon>Mamiellaceae</taxon>
        <taxon>Micromonas</taxon>
    </lineage>
</organism>
<keyword evidence="6" id="KW-1185">Reference proteome</keyword>
<keyword evidence="1" id="KW-0378">Hydrolase</keyword>
<dbReference type="InterPro" id="IPR029021">
    <property type="entry name" value="Prot-tyrosine_phosphatase-like"/>
</dbReference>
<name>C1MMV5_MICPC</name>
<dbReference type="EMBL" id="GG663737">
    <property type="protein sequence ID" value="EEH58639.1"/>
    <property type="molecule type" value="Genomic_DNA"/>
</dbReference>
<dbReference type="Gene3D" id="3.90.190.10">
    <property type="entry name" value="Protein tyrosine phosphatase superfamily"/>
    <property type="match status" value="1"/>
</dbReference>
<dbReference type="Proteomes" id="UP000001876">
    <property type="component" value="Unassembled WGS sequence"/>
</dbReference>
<dbReference type="InterPro" id="IPR052832">
    <property type="entry name" value="Starch-Glucan_Phosphatase"/>
</dbReference>
<dbReference type="CDD" id="cd14526">
    <property type="entry name" value="DSP_laforin-like"/>
    <property type="match status" value="1"/>
</dbReference>
<evidence type="ECO:0000259" key="4">
    <source>
        <dbReference type="PROSITE" id="PS50056"/>
    </source>
</evidence>
<evidence type="ECO:0000256" key="3">
    <source>
        <dbReference type="SAM" id="MobiDB-lite"/>
    </source>
</evidence>
<evidence type="ECO:0000313" key="5">
    <source>
        <dbReference type="EMBL" id="EEH58639.1"/>
    </source>
</evidence>
<dbReference type="SUPFAM" id="SSF52799">
    <property type="entry name" value="(Phosphotyrosine protein) phosphatases II"/>
    <property type="match status" value="1"/>
</dbReference>
<dbReference type="PANTHER" id="PTHR46642:SF2">
    <property type="entry name" value="PHOSPHOGLUCAN PHOSPHATASE LSF2, CHLOROPLASTIC"/>
    <property type="match status" value="1"/>
</dbReference>
<reference evidence="5 6" key="1">
    <citation type="journal article" date="2009" name="Science">
        <title>Green evolution and dynamic adaptations revealed by genomes of the marine picoeukaryotes Micromonas.</title>
        <authorList>
            <person name="Worden A.Z."/>
            <person name="Lee J.H."/>
            <person name="Mock T."/>
            <person name="Rouze P."/>
            <person name="Simmons M.P."/>
            <person name="Aerts A.L."/>
            <person name="Allen A.E."/>
            <person name="Cuvelier M.L."/>
            <person name="Derelle E."/>
            <person name="Everett M.V."/>
            <person name="Foulon E."/>
            <person name="Grimwood J."/>
            <person name="Gundlach H."/>
            <person name="Henrissat B."/>
            <person name="Napoli C."/>
            <person name="McDonald S.M."/>
            <person name="Parker M.S."/>
            <person name="Rombauts S."/>
            <person name="Salamov A."/>
            <person name="Von Dassow P."/>
            <person name="Badger J.H."/>
            <person name="Coutinho P.M."/>
            <person name="Demir E."/>
            <person name="Dubchak I."/>
            <person name="Gentemann C."/>
            <person name="Eikrem W."/>
            <person name="Gready J.E."/>
            <person name="John U."/>
            <person name="Lanier W."/>
            <person name="Lindquist E.A."/>
            <person name="Lucas S."/>
            <person name="Mayer K.F."/>
            <person name="Moreau H."/>
            <person name="Not F."/>
            <person name="Otillar R."/>
            <person name="Panaud O."/>
            <person name="Pangilinan J."/>
            <person name="Paulsen I."/>
            <person name="Piegu B."/>
            <person name="Poliakov A."/>
            <person name="Robbens S."/>
            <person name="Schmutz J."/>
            <person name="Toulza E."/>
            <person name="Wyss T."/>
            <person name="Zelensky A."/>
            <person name="Zhou K."/>
            <person name="Armbrust E.V."/>
            <person name="Bhattacharya D."/>
            <person name="Goodenough U.W."/>
            <person name="Van de Peer Y."/>
            <person name="Grigoriev I.V."/>
        </authorList>
    </citation>
    <scope>NUCLEOTIDE SEQUENCE [LARGE SCALE GENOMIC DNA]</scope>
    <source>
        <strain evidence="5 6">CCMP1545</strain>
    </source>
</reference>
<evidence type="ECO:0000256" key="1">
    <source>
        <dbReference type="ARBA" id="ARBA00022801"/>
    </source>
</evidence>
<dbReference type="Pfam" id="PF00782">
    <property type="entry name" value="DSPc"/>
    <property type="match status" value="1"/>
</dbReference>
<keyword evidence="2" id="KW-0904">Protein phosphatase</keyword>
<dbReference type="KEGG" id="mpp:MICPUCDRAFT_46844"/>
<dbReference type="PROSITE" id="PS50056">
    <property type="entry name" value="TYR_PHOSPHATASE_2"/>
    <property type="match status" value="1"/>
</dbReference>
<dbReference type="GO" id="GO:0019203">
    <property type="term" value="F:carbohydrate phosphatase activity"/>
    <property type="evidence" value="ECO:0007669"/>
    <property type="project" value="InterPro"/>
</dbReference>
<dbReference type="STRING" id="564608.C1MMV5"/>
<dbReference type="OrthoDB" id="273181at2759"/>
<protein>
    <submittedName>
        <fullName evidence="5">Predicted protein</fullName>
    </submittedName>
</protein>
<evidence type="ECO:0000313" key="6">
    <source>
        <dbReference type="Proteomes" id="UP000001876"/>
    </source>
</evidence>
<sequence>MNAHVAISRATTVATSSARVSSASARRRNPGKITSAASVASRCEKRVAFAGGARRRGDLTLTRVSPEEQQEAYNRAMAEYSKTPFEYRHDLGLYYHFILPNLVVGTQPTTPEDINRLRDVEGVTCMFDTQQDKDKEHWGVDAHAIREQMRARDVLHVREPFLDFDADSLRVGLPKAVASMDKALREGHVVYCHCTAGMGRSPGVAIAYLYWCLNFESLDQAYDFLTSKRPCGPKKESIRLATCDMMWGHGDALPENMVTSDDPQGTRINEEERWNIVRRLRRSVGDDADALDAAQHAADAEECELNLGGTVKRALGFETTMEDCKEA</sequence>
<dbReference type="GO" id="GO:0005983">
    <property type="term" value="P:starch catabolic process"/>
    <property type="evidence" value="ECO:0007669"/>
    <property type="project" value="TreeGrafter"/>
</dbReference>
<evidence type="ECO:0000256" key="2">
    <source>
        <dbReference type="ARBA" id="ARBA00022912"/>
    </source>
</evidence>
<proteinExistence type="predicted"/>
<dbReference type="InterPro" id="IPR045204">
    <property type="entry name" value="DSP_laforin-like"/>
</dbReference>